<comment type="caution">
    <text evidence="2">The sequence shown here is derived from an EMBL/GenBank/DDBJ whole genome shotgun (WGS) entry which is preliminary data.</text>
</comment>
<feature type="chain" id="PRO_5035247888" description="Secreted protein" evidence="1">
    <location>
        <begin position="25"/>
        <end position="74"/>
    </location>
</feature>
<sequence length="74" mass="7956">MRKIVAAGVLGLAVAMVPLSGAQATTERTVWRAHYTTAVECAQMGKAIVNSSPKVWGYQCVAHNLGGFDLYLIY</sequence>
<keyword evidence="3" id="KW-1185">Reference proteome</keyword>
<accession>A0A8J3ZIT4</accession>
<protein>
    <recommendedName>
        <fullName evidence="4">Secreted protein</fullName>
    </recommendedName>
</protein>
<feature type="signal peptide" evidence="1">
    <location>
        <begin position="1"/>
        <end position="24"/>
    </location>
</feature>
<evidence type="ECO:0000313" key="3">
    <source>
        <dbReference type="Proteomes" id="UP000612585"/>
    </source>
</evidence>
<dbReference type="EMBL" id="BOPG01000076">
    <property type="protein sequence ID" value="GIJ62183.1"/>
    <property type="molecule type" value="Genomic_DNA"/>
</dbReference>
<evidence type="ECO:0000256" key="1">
    <source>
        <dbReference type="SAM" id="SignalP"/>
    </source>
</evidence>
<evidence type="ECO:0008006" key="4">
    <source>
        <dbReference type="Google" id="ProtNLM"/>
    </source>
</evidence>
<dbReference type="AlphaFoldDB" id="A0A8J3ZIT4"/>
<name>A0A8J3ZIT4_9ACTN</name>
<keyword evidence="1" id="KW-0732">Signal</keyword>
<proteinExistence type="predicted"/>
<dbReference type="RefSeq" id="WP_204007677.1">
    <property type="nucleotide sequence ID" value="NZ_BOPG01000076.1"/>
</dbReference>
<dbReference type="Proteomes" id="UP000612585">
    <property type="component" value="Unassembled WGS sequence"/>
</dbReference>
<organism evidence="2 3">
    <name type="scientific">Virgisporangium aurantiacum</name>
    <dbReference type="NCBI Taxonomy" id="175570"/>
    <lineage>
        <taxon>Bacteria</taxon>
        <taxon>Bacillati</taxon>
        <taxon>Actinomycetota</taxon>
        <taxon>Actinomycetes</taxon>
        <taxon>Micromonosporales</taxon>
        <taxon>Micromonosporaceae</taxon>
        <taxon>Virgisporangium</taxon>
    </lineage>
</organism>
<gene>
    <name evidence="2" type="ORF">Vau01_096990</name>
</gene>
<evidence type="ECO:0000313" key="2">
    <source>
        <dbReference type="EMBL" id="GIJ62183.1"/>
    </source>
</evidence>
<reference evidence="2" key="1">
    <citation type="submission" date="2021-01" db="EMBL/GenBank/DDBJ databases">
        <title>Whole genome shotgun sequence of Virgisporangium aurantiacum NBRC 16421.</title>
        <authorList>
            <person name="Komaki H."/>
            <person name="Tamura T."/>
        </authorList>
    </citation>
    <scope>NUCLEOTIDE SEQUENCE</scope>
    <source>
        <strain evidence="2">NBRC 16421</strain>
    </source>
</reference>